<comment type="caution">
    <text evidence="1">The sequence shown here is derived from an EMBL/GenBank/DDBJ whole genome shotgun (WGS) entry which is preliminary data.</text>
</comment>
<dbReference type="Gene3D" id="1.10.1900.10">
    <property type="entry name" value="c-terminal domain of poly(a) binding protein"/>
    <property type="match status" value="1"/>
</dbReference>
<sequence>MTRNIIELVVGDLSDKKKWREYKARVKALPGGYRTAVEGIEKYLMYSGGITSGPQIVAMVNDLADLFERAAADGTPIRSIVGSDPVEFVDAFVANYSDGGWLAKHQQKLNEAIDKAAGEQDG</sequence>
<evidence type="ECO:0000313" key="1">
    <source>
        <dbReference type="EMBL" id="GMA94578.1"/>
    </source>
</evidence>
<accession>A0ABQ6K4U6</accession>
<evidence type="ECO:0008006" key="3">
    <source>
        <dbReference type="Google" id="ProtNLM"/>
    </source>
</evidence>
<reference evidence="2" key="1">
    <citation type="journal article" date="2019" name="Int. J. Syst. Evol. Microbiol.">
        <title>The Global Catalogue of Microorganisms (GCM) 10K type strain sequencing project: providing services to taxonomists for standard genome sequencing and annotation.</title>
        <authorList>
            <consortium name="The Broad Institute Genomics Platform"/>
            <consortium name="The Broad Institute Genome Sequencing Center for Infectious Disease"/>
            <person name="Wu L."/>
            <person name="Ma J."/>
        </authorList>
    </citation>
    <scope>NUCLEOTIDE SEQUENCE [LARGE SCALE GENOMIC DNA]</scope>
    <source>
        <strain evidence="2">NBRC 108894</strain>
    </source>
</reference>
<evidence type="ECO:0000313" key="2">
    <source>
        <dbReference type="Proteomes" id="UP001157034"/>
    </source>
</evidence>
<organism evidence="1 2">
    <name type="scientific">Pseudolysinimonas kribbensis</name>
    <dbReference type="NCBI Taxonomy" id="433641"/>
    <lineage>
        <taxon>Bacteria</taxon>
        <taxon>Bacillati</taxon>
        <taxon>Actinomycetota</taxon>
        <taxon>Actinomycetes</taxon>
        <taxon>Micrococcales</taxon>
        <taxon>Microbacteriaceae</taxon>
        <taxon>Pseudolysinimonas</taxon>
    </lineage>
</organism>
<proteinExistence type="predicted"/>
<keyword evidence="2" id="KW-1185">Reference proteome</keyword>
<dbReference type="SUPFAM" id="SSF158560">
    <property type="entry name" value="BH3980-like"/>
    <property type="match status" value="1"/>
</dbReference>
<dbReference type="EMBL" id="BSVB01000001">
    <property type="protein sequence ID" value="GMA94578.1"/>
    <property type="molecule type" value="Genomic_DNA"/>
</dbReference>
<dbReference type="Pfam" id="PF06304">
    <property type="entry name" value="DUF1048"/>
    <property type="match status" value="1"/>
</dbReference>
<name>A0ABQ6K4U6_9MICO</name>
<dbReference type="InterPro" id="IPR008316">
    <property type="entry name" value="UCP029876"/>
</dbReference>
<dbReference type="RefSeq" id="WP_284253482.1">
    <property type="nucleotide sequence ID" value="NZ_BAAAQO010000002.1"/>
</dbReference>
<gene>
    <name evidence="1" type="ORF">GCM10025881_14020</name>
</gene>
<protein>
    <recommendedName>
        <fullName evidence="3">DUF1048 domain-containing protein</fullName>
    </recommendedName>
</protein>
<dbReference type="Proteomes" id="UP001157034">
    <property type="component" value="Unassembled WGS sequence"/>
</dbReference>